<evidence type="ECO:0000259" key="1">
    <source>
        <dbReference type="SMART" id="SM00587"/>
    </source>
</evidence>
<keyword evidence="3" id="KW-1185">Reference proteome</keyword>
<dbReference type="InterPro" id="IPR011009">
    <property type="entry name" value="Kinase-like_dom_sf"/>
</dbReference>
<dbReference type="InterPro" id="IPR002575">
    <property type="entry name" value="Aminoglycoside_PTrfase"/>
</dbReference>
<proteinExistence type="predicted"/>
<dbReference type="Pfam" id="PF01636">
    <property type="entry name" value="APH"/>
    <property type="match status" value="1"/>
</dbReference>
<protein>
    <submittedName>
        <fullName evidence="2">Phosphotransferase</fullName>
    </submittedName>
</protein>
<accession>A0ABU8SAA8</accession>
<sequence>MMSAKVPEKLADALSPEWLSGALVVEIARVDTVEVIRTVATKARFVAHLADGSPPLALCLKGLLDGDEMTRMGGPTMVREADFYGKVAGSVAVRVPSLHTSVIHREARQAIVIMRDLIAEGATFCSALDPFTADDTAASLEQLAALHAGRGLLASEPWITRRIDEFAARPHLSIEQLQALLDDPRGVPLAPRTKDAARLLAALAPLAARDAGRMQFLVHGDAHAGNIFRTSAGPGLIDWQLLQAGGWALDLAYHVAATLPVEIAASEERRLLGHYLGHMRALGCAMADDETAWREYREAMVYGFYLWAITRRVDPPIIHAFTARLGAGVERLDSFSLLGV</sequence>
<feature type="domain" description="CHK kinase-like" evidence="1">
    <location>
        <begin position="112"/>
        <end position="285"/>
    </location>
</feature>
<dbReference type="SMART" id="SM00587">
    <property type="entry name" value="CHK"/>
    <property type="match status" value="1"/>
</dbReference>
<name>A0ABU8SAA8_9SPHN</name>
<dbReference type="Gene3D" id="3.90.1200.10">
    <property type="match status" value="1"/>
</dbReference>
<reference evidence="2 3" key="1">
    <citation type="submission" date="2024-03" db="EMBL/GenBank/DDBJ databases">
        <authorList>
            <person name="Jo J.-H."/>
        </authorList>
    </citation>
    <scope>NUCLEOTIDE SEQUENCE [LARGE SCALE GENOMIC DNA]</scope>
    <source>
        <strain evidence="2 3">AS3R-12</strain>
    </source>
</reference>
<evidence type="ECO:0000313" key="3">
    <source>
        <dbReference type="Proteomes" id="UP001379235"/>
    </source>
</evidence>
<dbReference type="Proteomes" id="UP001379235">
    <property type="component" value="Unassembled WGS sequence"/>
</dbReference>
<organism evidence="2 3">
    <name type="scientific">Novosphingobium aquae</name>
    <dbReference type="NCBI Taxonomy" id="3133435"/>
    <lineage>
        <taxon>Bacteria</taxon>
        <taxon>Pseudomonadati</taxon>
        <taxon>Pseudomonadota</taxon>
        <taxon>Alphaproteobacteria</taxon>
        <taxon>Sphingomonadales</taxon>
        <taxon>Sphingomonadaceae</taxon>
        <taxon>Novosphingobium</taxon>
    </lineage>
</organism>
<comment type="caution">
    <text evidence="2">The sequence shown here is derived from an EMBL/GenBank/DDBJ whole genome shotgun (WGS) entry which is preliminary data.</text>
</comment>
<dbReference type="SUPFAM" id="SSF56112">
    <property type="entry name" value="Protein kinase-like (PK-like)"/>
    <property type="match status" value="1"/>
</dbReference>
<dbReference type="EMBL" id="JBBHJY010000006">
    <property type="protein sequence ID" value="MEJ6010891.1"/>
    <property type="molecule type" value="Genomic_DNA"/>
</dbReference>
<gene>
    <name evidence="2" type="ORF">WG900_13295</name>
</gene>
<dbReference type="InterPro" id="IPR015897">
    <property type="entry name" value="CHK_kinase-like"/>
</dbReference>
<dbReference type="RefSeq" id="WP_339967724.1">
    <property type="nucleotide sequence ID" value="NZ_JBBHJY010000006.1"/>
</dbReference>
<evidence type="ECO:0000313" key="2">
    <source>
        <dbReference type="EMBL" id="MEJ6010891.1"/>
    </source>
</evidence>